<sequence>MSLALFHSVSHDFDIAPRMEHYGCVIDHLGRVGLLEEAYKFIRSMPFKANDTVLGALLSARRLYEAVELGNERYGIVLLSLGKQWWLLEFRKFQPLAW</sequence>
<dbReference type="InterPro" id="IPR011990">
    <property type="entry name" value="TPR-like_helical_dom_sf"/>
</dbReference>
<dbReference type="PANTHER" id="PTHR47926:SF537">
    <property type="entry name" value="PENTACOTRIPEPTIDE-REPEAT REGION OF PRORP DOMAIN-CONTAINING PROTEIN"/>
    <property type="match status" value="1"/>
</dbReference>
<dbReference type="InterPro" id="IPR046960">
    <property type="entry name" value="PPR_At4g14850-like_plant"/>
</dbReference>
<proteinExistence type="predicted"/>
<name>A0A8S0PRV0_OLEEU</name>
<dbReference type="GO" id="GO:0009451">
    <property type="term" value="P:RNA modification"/>
    <property type="evidence" value="ECO:0007669"/>
    <property type="project" value="InterPro"/>
</dbReference>
<evidence type="ECO:0000313" key="2">
    <source>
        <dbReference type="Proteomes" id="UP000594638"/>
    </source>
</evidence>
<comment type="caution">
    <text evidence="1">The sequence shown here is derived from an EMBL/GenBank/DDBJ whole genome shotgun (WGS) entry which is preliminary data.</text>
</comment>
<dbReference type="Proteomes" id="UP000594638">
    <property type="component" value="Unassembled WGS sequence"/>
</dbReference>
<gene>
    <name evidence="1" type="ORF">OLEA9_A112820</name>
</gene>
<accession>A0A8S0PRV0</accession>
<dbReference type="AlphaFoldDB" id="A0A8S0PRV0"/>
<dbReference type="PANTHER" id="PTHR47926">
    <property type="entry name" value="PENTATRICOPEPTIDE REPEAT-CONTAINING PROTEIN"/>
    <property type="match status" value="1"/>
</dbReference>
<evidence type="ECO:0000313" key="1">
    <source>
        <dbReference type="EMBL" id="CAA2955479.1"/>
    </source>
</evidence>
<protein>
    <submittedName>
        <fullName evidence="1">Pentatricopeptide repeat-containing At1g10330</fullName>
    </submittedName>
</protein>
<keyword evidence="2" id="KW-1185">Reference proteome</keyword>
<dbReference type="Gene3D" id="1.25.40.10">
    <property type="entry name" value="Tetratricopeptide repeat domain"/>
    <property type="match status" value="1"/>
</dbReference>
<dbReference type="GO" id="GO:0003723">
    <property type="term" value="F:RNA binding"/>
    <property type="evidence" value="ECO:0007669"/>
    <property type="project" value="InterPro"/>
</dbReference>
<dbReference type="Gramene" id="OE9A112820T1">
    <property type="protein sequence ID" value="OE9A112820C1"/>
    <property type="gene ID" value="OE9A112820"/>
</dbReference>
<dbReference type="EMBL" id="CACTIH010000151">
    <property type="protein sequence ID" value="CAA2955479.1"/>
    <property type="molecule type" value="Genomic_DNA"/>
</dbReference>
<reference evidence="1 2" key="1">
    <citation type="submission" date="2019-12" db="EMBL/GenBank/DDBJ databases">
        <authorList>
            <person name="Alioto T."/>
            <person name="Alioto T."/>
            <person name="Gomez Garrido J."/>
        </authorList>
    </citation>
    <scope>NUCLEOTIDE SEQUENCE [LARGE SCALE GENOMIC DNA]</scope>
</reference>
<dbReference type="OrthoDB" id="185373at2759"/>
<organism evidence="1 2">
    <name type="scientific">Olea europaea subsp. europaea</name>
    <dbReference type="NCBI Taxonomy" id="158383"/>
    <lineage>
        <taxon>Eukaryota</taxon>
        <taxon>Viridiplantae</taxon>
        <taxon>Streptophyta</taxon>
        <taxon>Embryophyta</taxon>
        <taxon>Tracheophyta</taxon>
        <taxon>Spermatophyta</taxon>
        <taxon>Magnoliopsida</taxon>
        <taxon>eudicotyledons</taxon>
        <taxon>Gunneridae</taxon>
        <taxon>Pentapetalae</taxon>
        <taxon>asterids</taxon>
        <taxon>lamiids</taxon>
        <taxon>Lamiales</taxon>
        <taxon>Oleaceae</taxon>
        <taxon>Oleeae</taxon>
        <taxon>Olea</taxon>
    </lineage>
</organism>